<sequence length="671" mass="66475">MGISRGGGIYNAADLTLTNSTVANNTVRGPYTGQFANLMNGNGGSGNNGGHGYEGGNAGNGGNAGIAPEGGVIVDGGGLFNQGAASVVNVTFNANHFCDYCQDSGLATGLLPGQPGTPGTGDFDGTSGRAGEGSNSLVWGGDSISTVSPPDGAATLTLSNVAAAPVNDYGITGICRMAIAPADGGGNLISDTSCGVAGGGTDPGLSPVGLADNGGPTQTIAVLPDSAAKDAGNDSVCDAAPVSHFDQRGVGRPQGPHCDTGAFELAGGPQINPFVVTSTLFMALGSCTQTLCTLPDAVAAANALGTGATITSIVTGTINVTGPLAITNDIAIIGPDAEELTISGPQLFTVSQGESLALRQLSFMGAPVANTDQHMITSTGSLTLDDVMMMNNEAIGGPSMLFNNGGSLTVANSTLSNNSAQTIENQGGLLTIRGSTFTANIGPNPVIAQEGFATIANSTFAGNGTVLDSVSGSTTLLNDTFSGNQGSDGADIQLSSTGAVTAANTIFDSSFSGSCSGNIIDNGHNMETGDTCGLGSDSRSNTSPQLLGLAKNGGSTPTMDLATTSPARDAGDDVTCQAAPVDGVDQRGVYRPQGGHCDIGAVEANAPLAVDHESPDAPSSGNDDRPAAEPHTRGLAVTGASIPVPLLAGLTVILLIGGIAMTRFARRHRRS</sequence>
<evidence type="ECO:0000313" key="3">
    <source>
        <dbReference type="EMBL" id="THG33985.1"/>
    </source>
</evidence>
<feature type="region of interest" description="Disordered" evidence="1">
    <location>
        <begin position="114"/>
        <end position="133"/>
    </location>
</feature>
<dbReference type="EMBL" id="SSSN01000007">
    <property type="protein sequence ID" value="THG33985.1"/>
    <property type="molecule type" value="Genomic_DNA"/>
</dbReference>
<gene>
    <name evidence="3" type="ORF">E6C70_11210</name>
</gene>
<comment type="caution">
    <text evidence="3">The sequence shown here is derived from an EMBL/GenBank/DDBJ whole genome shotgun (WGS) entry which is preliminary data.</text>
</comment>
<keyword evidence="2" id="KW-0472">Membrane</keyword>
<dbReference type="OrthoDB" id="4832494at2"/>
<evidence type="ECO:0000256" key="2">
    <source>
        <dbReference type="SAM" id="Phobius"/>
    </source>
</evidence>
<keyword evidence="4" id="KW-1185">Reference proteome</keyword>
<evidence type="ECO:0000256" key="1">
    <source>
        <dbReference type="SAM" id="MobiDB-lite"/>
    </source>
</evidence>
<keyword evidence="2" id="KW-1133">Transmembrane helix</keyword>
<name>A0A4S4FVT1_9MICO</name>
<dbReference type="Proteomes" id="UP000307380">
    <property type="component" value="Unassembled WGS sequence"/>
</dbReference>
<feature type="compositionally biased region" description="Polar residues" evidence="1">
    <location>
        <begin position="553"/>
        <end position="566"/>
    </location>
</feature>
<protein>
    <submittedName>
        <fullName evidence="3">Right-handed parallel beta-helix repeat-containing protein</fullName>
    </submittedName>
</protein>
<feature type="region of interest" description="Disordered" evidence="1">
    <location>
        <begin position="610"/>
        <end position="631"/>
    </location>
</feature>
<dbReference type="NCBIfam" id="NF041518">
    <property type="entry name" value="choice_anch_Q"/>
    <property type="match status" value="2"/>
</dbReference>
<dbReference type="SUPFAM" id="SSF51126">
    <property type="entry name" value="Pectin lyase-like"/>
    <property type="match status" value="2"/>
</dbReference>
<accession>A0A4S4FVT1</accession>
<reference evidence="3 4" key="1">
    <citation type="submission" date="2019-04" db="EMBL/GenBank/DDBJ databases">
        <authorList>
            <person name="Jiang L."/>
        </authorList>
    </citation>
    <scope>NUCLEOTIDE SEQUENCE [LARGE SCALE GENOMIC DNA]</scope>
    <source>
        <strain evidence="3 4">YIM 131861</strain>
    </source>
</reference>
<dbReference type="InterPro" id="IPR011050">
    <property type="entry name" value="Pectin_lyase_fold/virulence"/>
</dbReference>
<feature type="compositionally biased region" description="Basic and acidic residues" evidence="1">
    <location>
        <begin position="622"/>
        <end position="631"/>
    </location>
</feature>
<keyword evidence="2" id="KW-0812">Transmembrane</keyword>
<feature type="transmembrane region" description="Helical" evidence="2">
    <location>
        <begin position="646"/>
        <end position="665"/>
    </location>
</feature>
<organism evidence="3 4">
    <name type="scientific">Orlajensenia flava</name>
    <dbReference type="NCBI Taxonomy" id="2565934"/>
    <lineage>
        <taxon>Bacteria</taxon>
        <taxon>Bacillati</taxon>
        <taxon>Actinomycetota</taxon>
        <taxon>Actinomycetes</taxon>
        <taxon>Micrococcales</taxon>
        <taxon>Microbacteriaceae</taxon>
        <taxon>Orlajensenia</taxon>
    </lineage>
</organism>
<dbReference type="InterPro" id="IPR059226">
    <property type="entry name" value="Choice_anch_Q_dom"/>
</dbReference>
<proteinExistence type="predicted"/>
<dbReference type="AlphaFoldDB" id="A0A4S4FVT1"/>
<evidence type="ECO:0000313" key="4">
    <source>
        <dbReference type="Proteomes" id="UP000307380"/>
    </source>
</evidence>
<feature type="region of interest" description="Disordered" evidence="1">
    <location>
        <begin position="530"/>
        <end position="571"/>
    </location>
</feature>